<dbReference type="eggNOG" id="KOG1121">
    <property type="taxonomic scope" value="Eukaryota"/>
</dbReference>
<keyword evidence="2" id="KW-0479">Metal-binding</keyword>
<dbReference type="GO" id="GO:0005634">
    <property type="term" value="C:nucleus"/>
    <property type="evidence" value="ECO:0007669"/>
    <property type="project" value="UniProtKB-SubCell"/>
</dbReference>
<proteinExistence type="predicted"/>
<dbReference type="PANTHER" id="PTHR46481">
    <property type="entry name" value="ZINC FINGER BED DOMAIN-CONTAINING PROTEIN 4"/>
    <property type="match status" value="1"/>
</dbReference>
<dbReference type="AlphaFoldDB" id="E3N8U1"/>
<gene>
    <name evidence="7" type="ORF">CRE_22066</name>
</gene>
<dbReference type="GO" id="GO:0046983">
    <property type="term" value="F:protein dimerization activity"/>
    <property type="evidence" value="ECO:0007669"/>
    <property type="project" value="InterPro"/>
</dbReference>
<keyword evidence="4" id="KW-0862">Zinc</keyword>
<feature type="domain" description="HAT C-terminal dimerisation" evidence="6">
    <location>
        <begin position="494"/>
        <end position="573"/>
    </location>
</feature>
<evidence type="ECO:0000256" key="2">
    <source>
        <dbReference type="ARBA" id="ARBA00022723"/>
    </source>
</evidence>
<dbReference type="SUPFAM" id="SSF53098">
    <property type="entry name" value="Ribonuclease H-like"/>
    <property type="match status" value="1"/>
</dbReference>
<keyword evidence="8" id="KW-1185">Reference proteome</keyword>
<protein>
    <recommendedName>
        <fullName evidence="6">HAT C-terminal dimerisation domain-containing protein</fullName>
    </recommendedName>
</protein>
<keyword evidence="5" id="KW-0539">Nucleus</keyword>
<dbReference type="Pfam" id="PF05699">
    <property type="entry name" value="Dimer_Tnp_hAT"/>
    <property type="match status" value="1"/>
</dbReference>
<dbReference type="OrthoDB" id="5816295at2759"/>
<dbReference type="HOGENOM" id="CLU_009123_12_6_1"/>
<dbReference type="InterPro" id="IPR012337">
    <property type="entry name" value="RNaseH-like_sf"/>
</dbReference>
<dbReference type="OMA" id="FCSIAIP"/>
<dbReference type="STRING" id="31234.E3N8U1"/>
<sequence>MSDGRSKCSLCSHVFNRQKHSCTTVLNYHFRKNHTKVWNKINGKTECDEDSVEPVVKKIKLQPTIQESFSNCIPDDTKNEKLNRSIMQLIAAAALPISFVDNPAWRNFCSIAIPKFKCKGRHQFQRQELNKVYEEYKRKITNELEAASFVSLGFDGWSDVSNKHQYLGVIAHFIQNDSLTFRVIGVIDIKSKRHTGDYLHEKLEEIAEEFEIKEKISCLVRDGGSDVKCAARLVGKPHHDCFAHKLNLAVKDGAESFKSLQSTLSKLRKIVNIVNKSGNARREFEEVSASLDVPPLSLKKHIEVRWNTIHAVFERALKVRETIDFLSTERDDWPKLTATDWKTAESVVEILQPIVDATLLIQNRGMTSSAIIPLCKVLIRELDDVKKFREFCTAMTKKLREELEKYDRNSYLQFGMLLDVRFKAVFADDVWKTRLLERLIEYADESEMHEEISDGVSPVRVADNPFSRFMREKTPELPQKSKFGNQNEIIAAEVQRWFNEPCEMDENPIRFWNRASSQEKFPNLYNIHEEFLSAPATTAEAERLFSSARTILTDNRKLLSAENFSKLLFLQQNTRLLGFGPQTVNHI</sequence>
<dbReference type="GO" id="GO:0008270">
    <property type="term" value="F:zinc ion binding"/>
    <property type="evidence" value="ECO:0007669"/>
    <property type="project" value="UniProtKB-KW"/>
</dbReference>
<evidence type="ECO:0000256" key="4">
    <source>
        <dbReference type="ARBA" id="ARBA00022833"/>
    </source>
</evidence>
<dbReference type="InterPro" id="IPR008906">
    <property type="entry name" value="HATC_C_dom"/>
</dbReference>
<evidence type="ECO:0000256" key="1">
    <source>
        <dbReference type="ARBA" id="ARBA00004123"/>
    </source>
</evidence>
<evidence type="ECO:0000313" key="8">
    <source>
        <dbReference type="Proteomes" id="UP000008281"/>
    </source>
</evidence>
<reference evidence="7" key="1">
    <citation type="submission" date="2007-07" db="EMBL/GenBank/DDBJ databases">
        <title>PCAP assembly of the Caenorhabditis remanei genome.</title>
        <authorList>
            <consortium name="The Caenorhabditis remanei Sequencing Consortium"/>
            <person name="Wilson R.K."/>
        </authorList>
    </citation>
    <scope>NUCLEOTIDE SEQUENCE [LARGE SCALE GENOMIC DNA]</scope>
    <source>
        <strain evidence="7">PB4641</strain>
    </source>
</reference>
<organism evidence="8">
    <name type="scientific">Caenorhabditis remanei</name>
    <name type="common">Caenorhabditis vulgaris</name>
    <dbReference type="NCBI Taxonomy" id="31234"/>
    <lineage>
        <taxon>Eukaryota</taxon>
        <taxon>Metazoa</taxon>
        <taxon>Ecdysozoa</taxon>
        <taxon>Nematoda</taxon>
        <taxon>Chromadorea</taxon>
        <taxon>Rhabditida</taxon>
        <taxon>Rhabditina</taxon>
        <taxon>Rhabditomorpha</taxon>
        <taxon>Rhabditoidea</taxon>
        <taxon>Rhabditidae</taxon>
        <taxon>Peloderinae</taxon>
        <taxon>Caenorhabditis</taxon>
    </lineage>
</organism>
<dbReference type="PANTHER" id="PTHR46481:SF10">
    <property type="entry name" value="ZINC FINGER BED DOMAIN-CONTAINING PROTEIN 39"/>
    <property type="match status" value="1"/>
</dbReference>
<name>E3N8U1_CAERE</name>
<dbReference type="EMBL" id="DS268559">
    <property type="protein sequence ID" value="EFO89983.1"/>
    <property type="molecule type" value="Genomic_DNA"/>
</dbReference>
<dbReference type="Proteomes" id="UP000008281">
    <property type="component" value="Unassembled WGS sequence"/>
</dbReference>
<keyword evidence="3" id="KW-0863">Zinc-finger</keyword>
<evidence type="ECO:0000256" key="3">
    <source>
        <dbReference type="ARBA" id="ARBA00022771"/>
    </source>
</evidence>
<comment type="subcellular location">
    <subcellularLocation>
        <location evidence="1">Nucleus</location>
    </subcellularLocation>
</comment>
<dbReference type="InterPro" id="IPR052035">
    <property type="entry name" value="ZnF_BED_domain_contain"/>
</dbReference>
<evidence type="ECO:0000256" key="5">
    <source>
        <dbReference type="ARBA" id="ARBA00023242"/>
    </source>
</evidence>
<evidence type="ECO:0000259" key="6">
    <source>
        <dbReference type="Pfam" id="PF05699"/>
    </source>
</evidence>
<dbReference type="InParanoid" id="E3N8U1"/>
<evidence type="ECO:0000313" key="7">
    <source>
        <dbReference type="EMBL" id="EFO89983.1"/>
    </source>
</evidence>
<accession>E3N8U1</accession>